<organism evidence="6 7">
    <name type="scientific">Streptomyces stramineus</name>
    <dbReference type="NCBI Taxonomy" id="173861"/>
    <lineage>
        <taxon>Bacteria</taxon>
        <taxon>Bacillati</taxon>
        <taxon>Actinomycetota</taxon>
        <taxon>Actinomycetes</taxon>
        <taxon>Kitasatosporales</taxon>
        <taxon>Streptomycetaceae</taxon>
        <taxon>Streptomyces</taxon>
    </lineage>
</organism>
<dbReference type="InterPro" id="IPR006162">
    <property type="entry name" value="Ppantetheine_attach_site"/>
</dbReference>
<dbReference type="CDD" id="cd05930">
    <property type="entry name" value="A_NRPS"/>
    <property type="match status" value="1"/>
</dbReference>
<proteinExistence type="predicted"/>
<dbReference type="PROSITE" id="PS00455">
    <property type="entry name" value="AMP_BINDING"/>
    <property type="match status" value="1"/>
</dbReference>
<dbReference type="PROSITE" id="PS50075">
    <property type="entry name" value="CARRIER"/>
    <property type="match status" value="3"/>
</dbReference>
<dbReference type="Gene3D" id="3.30.559.30">
    <property type="entry name" value="Nonribosomal peptide synthetase, condensation domain"/>
    <property type="match status" value="4"/>
</dbReference>
<keyword evidence="2" id="KW-0596">Phosphopantetheine</keyword>
<dbReference type="Pfam" id="PF13193">
    <property type="entry name" value="AMP-binding_C"/>
    <property type="match status" value="2"/>
</dbReference>
<evidence type="ECO:0000256" key="2">
    <source>
        <dbReference type="ARBA" id="ARBA00022450"/>
    </source>
</evidence>
<gene>
    <name evidence="6" type="ORF">GCM10009544_36800</name>
</gene>
<dbReference type="InterPro" id="IPR036736">
    <property type="entry name" value="ACP-like_sf"/>
</dbReference>
<dbReference type="SUPFAM" id="SSF52777">
    <property type="entry name" value="CoA-dependent acyltransferases"/>
    <property type="match status" value="8"/>
</dbReference>
<dbReference type="SMART" id="SM00823">
    <property type="entry name" value="PKS_PP"/>
    <property type="match status" value="3"/>
</dbReference>
<dbReference type="InterPro" id="IPR042099">
    <property type="entry name" value="ANL_N_sf"/>
</dbReference>
<feature type="region of interest" description="Disordered" evidence="4">
    <location>
        <begin position="619"/>
        <end position="654"/>
    </location>
</feature>
<dbReference type="EMBL" id="BAAAHB010000039">
    <property type="protein sequence ID" value="GAA0471381.1"/>
    <property type="molecule type" value="Genomic_DNA"/>
</dbReference>
<feature type="domain" description="Carrier" evidence="5">
    <location>
        <begin position="541"/>
        <end position="616"/>
    </location>
</feature>
<evidence type="ECO:0000313" key="6">
    <source>
        <dbReference type="EMBL" id="GAA0471381.1"/>
    </source>
</evidence>
<accession>A0ABN1AA49</accession>
<dbReference type="Pfam" id="PF00668">
    <property type="entry name" value="Condensation"/>
    <property type="match status" value="5"/>
</dbReference>
<feature type="domain" description="Carrier" evidence="5">
    <location>
        <begin position="1786"/>
        <end position="1861"/>
    </location>
</feature>
<feature type="region of interest" description="Disordered" evidence="4">
    <location>
        <begin position="1"/>
        <end position="21"/>
    </location>
</feature>
<keyword evidence="7" id="KW-1185">Reference proteome</keyword>
<dbReference type="PANTHER" id="PTHR45527">
    <property type="entry name" value="NONRIBOSOMAL PEPTIDE SYNTHETASE"/>
    <property type="match status" value="1"/>
</dbReference>
<dbReference type="PANTHER" id="PTHR45527:SF1">
    <property type="entry name" value="FATTY ACID SYNTHASE"/>
    <property type="match status" value="1"/>
</dbReference>
<dbReference type="InterPro" id="IPR045851">
    <property type="entry name" value="AMP-bd_C_sf"/>
</dbReference>
<dbReference type="PROSITE" id="PS00012">
    <property type="entry name" value="PHOSPHOPANTETHEINE"/>
    <property type="match status" value="2"/>
</dbReference>
<dbReference type="SMART" id="SM01294">
    <property type="entry name" value="PKS_PP_betabranch"/>
    <property type="match status" value="1"/>
</dbReference>
<comment type="caution">
    <text evidence="6">The sequence shown here is derived from an EMBL/GenBank/DDBJ whole genome shotgun (WGS) entry which is preliminary data.</text>
</comment>
<reference evidence="6 7" key="1">
    <citation type="journal article" date="2019" name="Int. J. Syst. Evol. Microbiol.">
        <title>The Global Catalogue of Microorganisms (GCM) 10K type strain sequencing project: providing services to taxonomists for standard genome sequencing and annotation.</title>
        <authorList>
            <consortium name="The Broad Institute Genomics Platform"/>
            <consortium name="The Broad Institute Genome Sequencing Center for Infectious Disease"/>
            <person name="Wu L."/>
            <person name="Ma J."/>
        </authorList>
    </citation>
    <scope>NUCLEOTIDE SEQUENCE [LARGE SCALE GENOMIC DNA]</scope>
    <source>
        <strain evidence="6 7">JCM 10649</strain>
    </source>
</reference>
<dbReference type="Gene3D" id="3.30.559.10">
    <property type="entry name" value="Chloramphenicol acetyltransferase-like domain"/>
    <property type="match status" value="5"/>
</dbReference>
<feature type="region of interest" description="Disordered" evidence="4">
    <location>
        <begin position="809"/>
        <end position="837"/>
    </location>
</feature>
<dbReference type="Gene3D" id="3.30.300.30">
    <property type="match status" value="2"/>
</dbReference>
<evidence type="ECO:0000256" key="3">
    <source>
        <dbReference type="ARBA" id="ARBA00022553"/>
    </source>
</evidence>
<dbReference type="InterPro" id="IPR025110">
    <property type="entry name" value="AMP-bd_C"/>
</dbReference>
<dbReference type="InterPro" id="IPR020845">
    <property type="entry name" value="AMP-binding_CS"/>
</dbReference>
<dbReference type="Pfam" id="PF00550">
    <property type="entry name" value="PP-binding"/>
    <property type="match status" value="3"/>
</dbReference>
<dbReference type="Gene3D" id="3.40.50.12780">
    <property type="entry name" value="N-terminal domain of ligase-like"/>
    <property type="match status" value="2"/>
</dbReference>
<feature type="domain" description="Carrier" evidence="5">
    <location>
        <begin position="3127"/>
        <end position="3202"/>
    </location>
</feature>
<feature type="compositionally biased region" description="Low complexity" evidence="4">
    <location>
        <begin position="817"/>
        <end position="837"/>
    </location>
</feature>
<feature type="region of interest" description="Disordered" evidence="4">
    <location>
        <begin position="2311"/>
        <end position="2334"/>
    </location>
</feature>
<dbReference type="SUPFAM" id="SSF47336">
    <property type="entry name" value="ACP-like"/>
    <property type="match status" value="3"/>
</dbReference>
<dbReference type="InterPro" id="IPR009081">
    <property type="entry name" value="PP-bd_ACP"/>
</dbReference>
<dbReference type="InterPro" id="IPR020806">
    <property type="entry name" value="PKS_PP-bd"/>
</dbReference>
<dbReference type="InterPro" id="IPR023213">
    <property type="entry name" value="CAT-like_dom_sf"/>
</dbReference>
<protein>
    <recommendedName>
        <fullName evidence="5">Carrier domain-containing protein</fullName>
    </recommendedName>
</protein>
<dbReference type="Gene3D" id="1.10.1200.10">
    <property type="entry name" value="ACP-like"/>
    <property type="match status" value="3"/>
</dbReference>
<name>A0ABN1AA49_9ACTN</name>
<keyword evidence="3" id="KW-0597">Phosphoprotein</keyword>
<dbReference type="CDD" id="cd17643">
    <property type="entry name" value="A_NRPS_Cytc1-like"/>
    <property type="match status" value="1"/>
</dbReference>
<evidence type="ECO:0000256" key="1">
    <source>
        <dbReference type="ARBA" id="ARBA00001957"/>
    </source>
</evidence>
<evidence type="ECO:0000256" key="4">
    <source>
        <dbReference type="SAM" id="MobiDB-lite"/>
    </source>
</evidence>
<dbReference type="RefSeq" id="WP_344091915.1">
    <property type="nucleotide sequence ID" value="NZ_BAAAHB010000039.1"/>
</dbReference>
<dbReference type="InterPro" id="IPR001242">
    <property type="entry name" value="Condensation_dom"/>
</dbReference>
<evidence type="ECO:0000313" key="7">
    <source>
        <dbReference type="Proteomes" id="UP001499895"/>
    </source>
</evidence>
<dbReference type="Pfam" id="PF00501">
    <property type="entry name" value="AMP-binding"/>
    <property type="match status" value="2"/>
</dbReference>
<sequence length="3240" mass="349099">MTDTHGAAGPHTTGGTGGAAVTELPLSVGQEAMWISWRLDPRQWSHIIPTPFRIEGTLAPDRLRQAVTALGTAYPHLRARVADGPAGPHLTWADAPPIPVTEHTVTGGMEEAVRRTWQQPFDLTSGPLARVDVLHGDEGSVLLIAVHHLVHDGASILLLLDALRGAYAGHAPAPADHIGPLTAYARRSRELADTPAGDAQRAHWRTALGTGTTFELPASVDEPGYTVLSTEVPAALVPRLRERAGELGVSYFTVLLGGYFALLRRFAGEDDLLASIPFHGRSRQELRDKIGYFVNALPIRRQVRGTDSYADLIRTLRDEVRAATAHGDLPLPAILREAGLTGWQARARTHQTVFQYWHAGLREDIDVQRLELRAAGAPHGASCFLSLLDMESSADYTLAVMVREDSAGTHVLWKDPAGAVGRTLLALMAQHYTEVLTAIAENPHALVATLGERVATTGGPVNAREAARLFENHPAVIRAVVTPTGGDADLAARLTLDEAADPRAVTAAASALLRERLGERAPRVRFGTAAPAAPDTGRSAPADSTTTAVLVELWQDVLGIDGITADDSFFELGGHSLLAVELVETVSRHFGVDTPVRVLFEHPRLNDFATHLDRLRGTPAAQDTEPTEAPDPVGTAGVPEAGTAGVPDERQPSFPASGFQERIWLAERLEPGTAAYNVPLAWRLAGGLEAGALGRALALLVSRHEILRTSFVEHDGRLRQVVGAPWNPRPDVLDLRGRHDQDEALQEWLNRLAHHEFDPASGRLLTAGLAQLDEGDQVLFVCLHHLVWDGESAAVFLRELADCYAAADPAATPPRAPATAPAGTPAAAPAPEAVRPASAHQERMGFIDHFERGVVYEGPPVYHNLPLYVRLARTPDPAPLHAAVTRVELAHEALRTNLVLTDGRITQHVSTGPRLAPQWLDPRPGDGEAVPASLREWAANPFDLATEPLLRIAVQPSADGGAWLALAGHQAVVDRVSLTVIAEQLLSAPDGPPAPARSYQDWLDSVAPDRKQHDLAARAQELAGEIDPLRLPERRPRQAVHIYQEQSVPLRLPATLPLARFAREQGLSQEEVLLAAFTVLLSWYSGQEEMVLGVADTGRREGDEEIVGPLANLLPLRLRATAAAPFHEVAAAAGHALGLARRHPLAPFDELVARVDPDKDMSRTALFDVFFCYAAGARTLTCPDGTRADLFEEGGGYGKYDLTLFLRPDGPALDGRLVFNDLYFDPAQIQLMAEHYARLLEQLLAAPERPVGECDPLTEREKHTQLAVWNATDADYPRTTLHALVREQAAARPRAVALSHGEERRTYAELQSRAELLADALVAHGVRPGELVALLLPRGTAQAEAMLAVLLAGAAYLPIDPSVPTERQAFILADSGTRWAVTADAQDADRLGFTGSAWTVDQLMALPHAAGAALPETGPDSPAYCIYTSGTTGRPKGVVVSHRNAVRLISNDRFPFTFGPADVWTMFHSYAFDFSVWELFCGLAHGGRVVIVPEDTARDARQFWELLGRERVTVLNQTPSAFRQLLAAERAVEAEAAAPLDHLRYVIFGGEQLHPAMLGGWLERRPHVRMVNMYGITETTVHATVRTVTRADADADRSVIGTPIPTTTVRLVDPHTGKRLLPVGAVGEIMVGGAGVTGGYLKRPELTAERFVPDPFGEGTLFRSGDLARYRPDGSLEYLGRGDSQIQLRGYRIELGEIESCLREHPAVEQATVLVEDDRLVAYLQPAGEVPAVAQLRQHLGAKLPSYMIPARFRTVAEIRLTPNGKLDTAALHATGVALESTGTGEPRTATARALAAVWAELLAVSSVGAEDSFFALGGHSLLAVRLLSRITREFGPTLPLRSLFECPRLQDFADLVDAQGGSAPATAPPAEREPAGDLLPAAGFQERIWLAERAAPDEARYNVVLAWRAPGGLDTALLRRALAELTQRQEILRTAFVEREGRLCQLVGEPWSPEPELLDLRAAATPDAGLRTWLDRAANRPFDPASGRLLRVALADTGGTGHVLMLCLHHLVVDGESVPVLLRELERCWQAAATGREAEPPAVQYRDFVADQESARHSARRTADLAHGARRLAGAPAHTHLPEPAETGPDGAVAVPLPAGTMARLRRLQAEHGVSWFMAAATALAALLHSWTGRPDITFGVPVSTRDRGRFAELLGPCLDLTVLRSRPAEHGTVRDLLQAMRSEVLDVFEHPDAPFDELVEHLRPERLPGRTPYADVALNMNLLSGRRTVLGTSELIPLFFDSFWEKETKFALTVTLSEQDGVLSGAFSYRGHRFAAEDVRALAGAFGALLSELPELLDLQLDELGLPAPGAGAPSRPAPVHGTRPEEPAAITPGGRIQYRDYVAAQEARRDSAGRAADLAYWAEHLAGAPPYLDFPAPREPGPNGAVPIPLAEGLLDRWRPLQQEHGFTPYLTAATALAALLHRWTGQDDVVFAGPLTHRDAPELAELLGPCLDTMALRSRTAGTTTVLDLLHAMRGELMGAFEHRGAPFEDIIDRLNPARRPGRTPYADIQLSLESAGGEPPTLAGRALTPFAFDRQGAGFIGKLGLTVVLTVCDGTMSGTLTYRGDRYRPADAALFAELLGRAMNTLLDHLHVPIGEIDLTGTDPVRPHDGERGPVAAPVTTVPELVARRCEEHPDAPAVETAAGPLDYRQLAERATALADRIRPHLHGTEPVVALVLGRGAELPVAMLAAWRAGAAFCPIEPGQPPARVDLILDDLEACAVLTDDPAVRERLSDAGRTVLDVTGHAATGQRTAASALPPHAPDPESLACVIYTSGTTGEPKGVAVRHRGLAQLVLWGRESFGLAPGDRIGQVLSPGFDASQWDIWSALTSGACLVPLEGPMVVPALPGWLDERRITACMVMAPLAEAMWTAGTPAPRHLRHLLVGGAALTMWPPAGLTYRVRNVYGPTETTVLALHHELTADGEGPLNRLGRPLAGYTALILDPRGRRCPAGVVGEICVGGSGVARGYWRRPGLTAERFLPSGPDGAPGPLYRTGDLGRRLADGTVEYLGRADRQVKIRGYRIEPGEIESVLLEQPEVAQALVHADPRRSPSLVAYLVPRAEPRPGTAEVARRLRSRLPAFMVPEAVIWLDALPLKSNGKVDEARLPRPRREDLGAPAAWVAPEAGLAQRIAEVWSHVLGLARVGAHDNFYDLGGNSLLLAKLHSQLSAALGRDLPISQLFEHPTVAALADALADRAQPDARPLDGPGAKRVDMRERAARARTAAAALQAQRRRR</sequence>
<dbReference type="Proteomes" id="UP001499895">
    <property type="component" value="Unassembled WGS sequence"/>
</dbReference>
<evidence type="ECO:0000259" key="5">
    <source>
        <dbReference type="PROSITE" id="PS50075"/>
    </source>
</evidence>
<dbReference type="SUPFAM" id="SSF56801">
    <property type="entry name" value="Acetyl-CoA synthetase-like"/>
    <property type="match status" value="2"/>
</dbReference>
<dbReference type="InterPro" id="IPR000873">
    <property type="entry name" value="AMP-dep_synth/lig_dom"/>
</dbReference>
<feature type="compositionally biased region" description="Low complexity" evidence="4">
    <location>
        <begin position="1"/>
        <end position="11"/>
    </location>
</feature>
<dbReference type="InterPro" id="IPR010071">
    <property type="entry name" value="AA_adenyl_dom"/>
</dbReference>
<comment type="cofactor">
    <cofactor evidence="1">
        <name>pantetheine 4'-phosphate</name>
        <dbReference type="ChEBI" id="CHEBI:47942"/>
    </cofactor>
</comment>
<dbReference type="NCBIfam" id="TIGR01733">
    <property type="entry name" value="AA-adenyl-dom"/>
    <property type="match status" value="2"/>
</dbReference>